<feature type="region of interest" description="Disordered" evidence="1">
    <location>
        <begin position="1"/>
        <end position="55"/>
    </location>
</feature>
<reference evidence="2 3" key="1">
    <citation type="submission" date="2021-02" db="EMBL/GenBank/DDBJ databases">
        <title>Leishmania (Mundinia) enrietti genome sequencing and assembly.</title>
        <authorList>
            <person name="Almutairi H."/>
            <person name="Gatherer D."/>
        </authorList>
    </citation>
    <scope>NUCLEOTIDE SEQUENCE [LARGE SCALE GENOMIC DNA]</scope>
    <source>
        <strain evidence="2">CUR178</strain>
    </source>
</reference>
<evidence type="ECO:0000313" key="2">
    <source>
        <dbReference type="EMBL" id="KAG5470879.1"/>
    </source>
</evidence>
<feature type="compositionally biased region" description="Basic and acidic residues" evidence="1">
    <location>
        <begin position="1"/>
        <end position="16"/>
    </location>
</feature>
<organism evidence="2 3">
    <name type="scientific">Leishmania enriettii</name>
    <dbReference type="NCBI Taxonomy" id="5663"/>
    <lineage>
        <taxon>Eukaryota</taxon>
        <taxon>Discoba</taxon>
        <taxon>Euglenozoa</taxon>
        <taxon>Kinetoplastea</taxon>
        <taxon>Metakinetoplastina</taxon>
        <taxon>Trypanosomatida</taxon>
        <taxon>Trypanosomatidae</taxon>
        <taxon>Leishmaniinae</taxon>
        <taxon>Leishmania</taxon>
    </lineage>
</organism>
<comment type="caution">
    <text evidence="2">The sequence shown here is derived from an EMBL/GenBank/DDBJ whole genome shotgun (WGS) entry which is preliminary data.</text>
</comment>
<evidence type="ECO:0000313" key="3">
    <source>
        <dbReference type="Proteomes" id="UP000674179"/>
    </source>
</evidence>
<sequence length="205" mass="21698">MGCKESSMKEREDVKVGPKVSRPSSGNVNASADGVSKKIGSSNGSVGGDNGEANTVTERAGVTPKAIGAGYSSKRDLHNTDEPCVPDSLITFVPIISPAETQPQQQVAGVDLSRSVSSTNEELNGSFSVDLSGSFRISYSNKGDMLPSKRMPERRHSRFISPQQLKTVSPHPSDNDIVLICTDCGMDITENCESVLCALTGKAHV</sequence>
<keyword evidence="3" id="KW-1185">Reference proteome</keyword>
<accession>A0A836GCG5</accession>
<dbReference type="OrthoDB" id="262635at2759"/>
<protein>
    <submittedName>
        <fullName evidence="2">Uncharacterized protein</fullName>
    </submittedName>
</protein>
<dbReference type="AlphaFoldDB" id="A0A836GCG5"/>
<dbReference type="GeneID" id="94169456"/>
<dbReference type="KEGG" id="lenr:94169456"/>
<dbReference type="Proteomes" id="UP000674179">
    <property type="component" value="Chromosome 32"/>
</dbReference>
<proteinExistence type="predicted"/>
<name>A0A836GCG5_LEIEN</name>
<gene>
    <name evidence="2" type="ORF">CUR178_02185</name>
</gene>
<dbReference type="RefSeq" id="XP_067690049.1">
    <property type="nucleotide sequence ID" value="XM_067833946.1"/>
</dbReference>
<evidence type="ECO:0000256" key="1">
    <source>
        <dbReference type="SAM" id="MobiDB-lite"/>
    </source>
</evidence>
<dbReference type="EMBL" id="JAFHKP010000032">
    <property type="protein sequence ID" value="KAG5470879.1"/>
    <property type="molecule type" value="Genomic_DNA"/>
</dbReference>